<proteinExistence type="predicted"/>
<feature type="region of interest" description="Disordered" evidence="1">
    <location>
        <begin position="50"/>
        <end position="70"/>
    </location>
</feature>
<dbReference type="EMBL" id="JACHMK010000001">
    <property type="protein sequence ID" value="MBB6335503.1"/>
    <property type="molecule type" value="Genomic_DNA"/>
</dbReference>
<organism evidence="2 3">
    <name type="scientific">Schaalia hyovaginalis</name>
    <dbReference type="NCBI Taxonomy" id="29316"/>
    <lineage>
        <taxon>Bacteria</taxon>
        <taxon>Bacillati</taxon>
        <taxon>Actinomycetota</taxon>
        <taxon>Actinomycetes</taxon>
        <taxon>Actinomycetales</taxon>
        <taxon>Actinomycetaceae</taxon>
        <taxon>Schaalia</taxon>
    </lineage>
</organism>
<sequence>MPWPSVFARPMDEARDVVPGDDSVFLVNAWIRQEAIVGPSTSLAEMANEAVPGEPARAEDLGLKSSGARR</sequence>
<evidence type="ECO:0000256" key="1">
    <source>
        <dbReference type="SAM" id="MobiDB-lite"/>
    </source>
</evidence>
<comment type="caution">
    <text evidence="2">The sequence shown here is derived from an EMBL/GenBank/DDBJ whole genome shotgun (WGS) entry which is preliminary data.</text>
</comment>
<dbReference type="Proteomes" id="UP000617426">
    <property type="component" value="Unassembled WGS sequence"/>
</dbReference>
<name>A0A923E3R2_9ACTO</name>
<keyword evidence="3" id="KW-1185">Reference proteome</keyword>
<accession>A0A923E3R2</accession>
<protein>
    <submittedName>
        <fullName evidence="2">Uncharacterized protein</fullName>
    </submittedName>
</protein>
<reference evidence="2" key="1">
    <citation type="submission" date="2020-08" db="EMBL/GenBank/DDBJ databases">
        <title>Sequencing the genomes of 1000 actinobacteria strains.</title>
        <authorList>
            <person name="Klenk H.-P."/>
        </authorList>
    </citation>
    <scope>NUCLEOTIDE SEQUENCE</scope>
    <source>
        <strain evidence="2">DSM 10695</strain>
    </source>
</reference>
<dbReference type="AlphaFoldDB" id="A0A923E3R2"/>
<evidence type="ECO:0000313" key="2">
    <source>
        <dbReference type="EMBL" id="MBB6335503.1"/>
    </source>
</evidence>
<evidence type="ECO:0000313" key="3">
    <source>
        <dbReference type="Proteomes" id="UP000617426"/>
    </source>
</evidence>
<gene>
    <name evidence="2" type="ORF">HD592_002068</name>
</gene>
<dbReference type="RefSeq" id="WP_184453907.1">
    <property type="nucleotide sequence ID" value="NZ_JACHMK010000001.1"/>
</dbReference>